<dbReference type="Proteomes" id="UP000310189">
    <property type="component" value="Unassembled WGS sequence"/>
</dbReference>
<evidence type="ECO:0000256" key="1">
    <source>
        <dbReference type="SAM" id="MobiDB-lite"/>
    </source>
</evidence>
<feature type="compositionally biased region" description="Acidic residues" evidence="1">
    <location>
        <begin position="483"/>
        <end position="493"/>
    </location>
</feature>
<feature type="region of interest" description="Disordered" evidence="1">
    <location>
        <begin position="1"/>
        <end position="30"/>
    </location>
</feature>
<feature type="compositionally biased region" description="Basic and acidic residues" evidence="1">
    <location>
        <begin position="273"/>
        <end position="283"/>
    </location>
</feature>
<organism evidence="2 3">
    <name type="scientific">Wallemia hederae</name>
    <dbReference type="NCBI Taxonomy" id="1540922"/>
    <lineage>
        <taxon>Eukaryota</taxon>
        <taxon>Fungi</taxon>
        <taxon>Dikarya</taxon>
        <taxon>Basidiomycota</taxon>
        <taxon>Wallemiomycotina</taxon>
        <taxon>Wallemiomycetes</taxon>
        <taxon>Wallemiales</taxon>
        <taxon>Wallemiaceae</taxon>
        <taxon>Wallemia</taxon>
    </lineage>
</organism>
<dbReference type="AlphaFoldDB" id="A0A4T0FS11"/>
<name>A0A4T0FS11_9BASI</name>
<dbReference type="OrthoDB" id="10600421at2759"/>
<feature type="compositionally biased region" description="Basic residues" evidence="1">
    <location>
        <begin position="497"/>
        <end position="509"/>
    </location>
</feature>
<feature type="region of interest" description="Disordered" evidence="1">
    <location>
        <begin position="273"/>
        <end position="334"/>
    </location>
</feature>
<evidence type="ECO:0000313" key="2">
    <source>
        <dbReference type="EMBL" id="TIA90434.1"/>
    </source>
</evidence>
<feature type="compositionally biased region" description="Basic and acidic residues" evidence="1">
    <location>
        <begin position="291"/>
        <end position="324"/>
    </location>
</feature>
<proteinExistence type="predicted"/>
<feature type="region of interest" description="Disordered" evidence="1">
    <location>
        <begin position="61"/>
        <end position="86"/>
    </location>
</feature>
<feature type="compositionally biased region" description="Polar residues" evidence="1">
    <location>
        <begin position="62"/>
        <end position="82"/>
    </location>
</feature>
<evidence type="ECO:0000313" key="3">
    <source>
        <dbReference type="Proteomes" id="UP000310189"/>
    </source>
</evidence>
<gene>
    <name evidence="2" type="ORF">E3P99_01573</name>
</gene>
<feature type="compositionally biased region" description="Basic and acidic residues" evidence="1">
    <location>
        <begin position="442"/>
        <end position="468"/>
    </location>
</feature>
<reference evidence="2 3" key="1">
    <citation type="submission" date="2019-03" db="EMBL/GenBank/DDBJ databases">
        <title>Sequencing 23 genomes of Wallemia ichthyophaga.</title>
        <authorList>
            <person name="Gostincar C."/>
        </authorList>
    </citation>
    <scope>NUCLEOTIDE SEQUENCE [LARGE SCALE GENOMIC DNA]</scope>
    <source>
        <strain evidence="2 3">EXF-5753</strain>
    </source>
</reference>
<protein>
    <submittedName>
        <fullName evidence="2">Uncharacterized protein</fullName>
    </submittedName>
</protein>
<keyword evidence="3" id="KW-1185">Reference proteome</keyword>
<dbReference type="EMBL" id="SPNW01000019">
    <property type="protein sequence ID" value="TIA90434.1"/>
    <property type="molecule type" value="Genomic_DNA"/>
</dbReference>
<feature type="region of interest" description="Disordered" evidence="1">
    <location>
        <begin position="439"/>
        <end position="587"/>
    </location>
</feature>
<accession>A0A4T0FS11</accession>
<sequence>MQFSSKLENIIESPGDAEMGVDDGVDSVAHADHATEEAQVAQDLESATAVTAAPIALAAHASQSIRSPTPQKSLSTSLNGHSSADKETADYLRRQITMLSTRNRELSLAKQDLQIRLDKAHHTHAEALEMEQAARQQEADVMVAHMTKQKELHKSTLSKWKEELARQTANREEIERRYLASEEELEQAFAEIDAHKERTDKLQTEFQKCNKELDKCKSDLRALSEKRRRDADAYEETIATLKHDSGNKKDADRRMHRLQAKIDALTAENNDLQDKVEASKDDQAELDQADETIKELRRSLEKAQKEGKSSKTERSLERKLKTAESEVESLQSELKSVERSVEKRVKKQLEEFSEGEIKVSEGVVCGRVTDAALQSLQKQLNKQKEKATIILADLKESERNRLQIEKELKQWQDSADLADEHIERAEKAEKRIKKLESTINDLQREQEMMQDREEETKKKDKGRADKSKAKSKVSKKPSYSALSDDEEEPEEDEINVRKSRPQPKPRKRKAEVEMSDDEDAPAPKTKRANTKDDKKAKKKINIFGNGPAQPQRGIDGGVPGLPSVLSPVKTKSKTSAASKGSGRGPFG</sequence>
<comment type="caution">
    <text evidence="2">The sequence shown here is derived from an EMBL/GenBank/DDBJ whole genome shotgun (WGS) entry which is preliminary data.</text>
</comment>